<comment type="caution">
    <text evidence="2">The sequence shown here is derived from an EMBL/GenBank/DDBJ whole genome shotgun (WGS) entry which is preliminary data.</text>
</comment>
<proteinExistence type="predicted"/>
<accession>A0A4Y2E4T1</accession>
<gene>
    <name evidence="2" type="ORF">AVEN_150259_1</name>
</gene>
<keyword evidence="3" id="KW-1185">Reference proteome</keyword>
<dbReference type="AlphaFoldDB" id="A0A4Y2E4T1"/>
<organism evidence="2 3">
    <name type="scientific">Araneus ventricosus</name>
    <name type="common">Orbweaver spider</name>
    <name type="synonym">Epeira ventricosa</name>
    <dbReference type="NCBI Taxonomy" id="182803"/>
    <lineage>
        <taxon>Eukaryota</taxon>
        <taxon>Metazoa</taxon>
        <taxon>Ecdysozoa</taxon>
        <taxon>Arthropoda</taxon>
        <taxon>Chelicerata</taxon>
        <taxon>Arachnida</taxon>
        <taxon>Araneae</taxon>
        <taxon>Araneomorphae</taxon>
        <taxon>Entelegynae</taxon>
        <taxon>Araneoidea</taxon>
        <taxon>Araneidae</taxon>
        <taxon>Araneus</taxon>
    </lineage>
</organism>
<evidence type="ECO:0000313" key="3">
    <source>
        <dbReference type="Proteomes" id="UP000499080"/>
    </source>
</evidence>
<evidence type="ECO:0000256" key="1">
    <source>
        <dbReference type="SAM" id="MobiDB-lite"/>
    </source>
</evidence>
<feature type="compositionally biased region" description="Polar residues" evidence="1">
    <location>
        <begin position="10"/>
        <end position="23"/>
    </location>
</feature>
<dbReference type="EMBL" id="BGPR01245020">
    <property type="protein sequence ID" value="GBM23048.1"/>
    <property type="molecule type" value="Genomic_DNA"/>
</dbReference>
<name>A0A4Y2E4T1_ARAVE</name>
<protein>
    <submittedName>
        <fullName evidence="2">Uncharacterized protein</fullName>
    </submittedName>
</protein>
<feature type="non-terminal residue" evidence="2">
    <location>
        <position position="23"/>
    </location>
</feature>
<sequence>MDCPGIIRRSWSQSSNGVAYTEE</sequence>
<evidence type="ECO:0000313" key="2">
    <source>
        <dbReference type="EMBL" id="GBM23048.1"/>
    </source>
</evidence>
<dbReference type="Proteomes" id="UP000499080">
    <property type="component" value="Unassembled WGS sequence"/>
</dbReference>
<reference evidence="2 3" key="1">
    <citation type="journal article" date="2019" name="Sci. Rep.">
        <title>Orb-weaving spider Araneus ventricosus genome elucidates the spidroin gene catalogue.</title>
        <authorList>
            <person name="Kono N."/>
            <person name="Nakamura H."/>
            <person name="Ohtoshi R."/>
            <person name="Moran D.A.P."/>
            <person name="Shinohara A."/>
            <person name="Yoshida Y."/>
            <person name="Fujiwara M."/>
            <person name="Mori M."/>
            <person name="Tomita M."/>
            <person name="Arakawa K."/>
        </authorList>
    </citation>
    <scope>NUCLEOTIDE SEQUENCE [LARGE SCALE GENOMIC DNA]</scope>
</reference>
<feature type="region of interest" description="Disordered" evidence="1">
    <location>
        <begin position="1"/>
        <end position="23"/>
    </location>
</feature>